<dbReference type="Pfam" id="PF00708">
    <property type="entry name" value="Acylphosphatase"/>
    <property type="match status" value="1"/>
</dbReference>
<protein>
    <recommendedName>
        <fullName evidence="3 5">acylphosphatase</fullName>
        <ecNumber evidence="2 5">3.6.1.7</ecNumber>
    </recommendedName>
</protein>
<comment type="caution">
    <text evidence="8">The sequence shown here is derived from an EMBL/GenBank/DDBJ whole genome shotgun (WGS) entry which is preliminary data.</text>
</comment>
<evidence type="ECO:0000256" key="2">
    <source>
        <dbReference type="ARBA" id="ARBA00012150"/>
    </source>
</evidence>
<keyword evidence="9" id="KW-1185">Reference proteome</keyword>
<comment type="similarity">
    <text evidence="1 6">Belongs to the acylphosphatase family.</text>
</comment>
<dbReference type="InterPro" id="IPR017968">
    <property type="entry name" value="Acylphosphatase_CS"/>
</dbReference>
<sequence length="88" mass="9698">MRRVRVVVRGAVQGVGYRYSMRVVAERAGVVGWVRNRDDGSVEAEVQGEPSQVDTVLAWMAEGPPGARVEARDVTEIEPTADRDFAVR</sequence>
<keyword evidence="5" id="KW-0378">Hydrolase</keyword>
<dbReference type="SUPFAM" id="SSF54975">
    <property type="entry name" value="Acylphosphatase/BLUF domain-like"/>
    <property type="match status" value="1"/>
</dbReference>
<dbReference type="GO" id="GO:0003998">
    <property type="term" value="F:acylphosphatase activity"/>
    <property type="evidence" value="ECO:0007669"/>
    <property type="project" value="UniProtKB-EC"/>
</dbReference>
<accession>A0A512HW74</accession>
<dbReference type="PRINTS" id="PR00112">
    <property type="entry name" value="ACYLPHPHTASE"/>
</dbReference>
<dbReference type="PANTHER" id="PTHR47268:SF4">
    <property type="entry name" value="ACYLPHOSPHATASE"/>
    <property type="match status" value="1"/>
</dbReference>
<feature type="active site" evidence="5">
    <location>
        <position position="36"/>
    </location>
</feature>
<organism evidence="8 9">
    <name type="scientific">Aeromicrobium flavum</name>
    <dbReference type="NCBI Taxonomy" id="416568"/>
    <lineage>
        <taxon>Bacteria</taxon>
        <taxon>Bacillati</taxon>
        <taxon>Actinomycetota</taxon>
        <taxon>Actinomycetes</taxon>
        <taxon>Propionibacteriales</taxon>
        <taxon>Nocardioidaceae</taxon>
        <taxon>Aeromicrobium</taxon>
    </lineage>
</organism>
<dbReference type="RefSeq" id="WP_146827543.1">
    <property type="nucleotide sequence ID" value="NZ_BAAAYQ010000001.1"/>
</dbReference>
<dbReference type="PANTHER" id="PTHR47268">
    <property type="entry name" value="ACYLPHOSPHATASE"/>
    <property type="match status" value="1"/>
</dbReference>
<dbReference type="PROSITE" id="PS00151">
    <property type="entry name" value="ACYLPHOSPHATASE_2"/>
    <property type="match status" value="1"/>
</dbReference>
<dbReference type="InterPro" id="IPR020456">
    <property type="entry name" value="Acylphosphatase"/>
</dbReference>
<feature type="domain" description="Acylphosphatase-like" evidence="7">
    <location>
        <begin position="3"/>
        <end position="88"/>
    </location>
</feature>
<dbReference type="Proteomes" id="UP000321769">
    <property type="component" value="Unassembled WGS sequence"/>
</dbReference>
<dbReference type="InterPro" id="IPR036046">
    <property type="entry name" value="Acylphosphatase-like_dom_sf"/>
</dbReference>
<feature type="active site" evidence="5">
    <location>
        <position position="18"/>
    </location>
</feature>
<gene>
    <name evidence="8" type="ORF">AFL01nite_19970</name>
</gene>
<evidence type="ECO:0000313" key="9">
    <source>
        <dbReference type="Proteomes" id="UP000321769"/>
    </source>
</evidence>
<dbReference type="OrthoDB" id="3182027at2"/>
<evidence type="ECO:0000256" key="1">
    <source>
        <dbReference type="ARBA" id="ARBA00005614"/>
    </source>
</evidence>
<evidence type="ECO:0000256" key="4">
    <source>
        <dbReference type="ARBA" id="ARBA00047645"/>
    </source>
</evidence>
<evidence type="ECO:0000256" key="6">
    <source>
        <dbReference type="RuleBase" id="RU004168"/>
    </source>
</evidence>
<dbReference type="EMBL" id="BJZQ01000009">
    <property type="protein sequence ID" value="GEO89670.1"/>
    <property type="molecule type" value="Genomic_DNA"/>
</dbReference>
<dbReference type="InterPro" id="IPR001792">
    <property type="entry name" value="Acylphosphatase-like_dom"/>
</dbReference>
<evidence type="ECO:0000259" key="7">
    <source>
        <dbReference type="PROSITE" id="PS51160"/>
    </source>
</evidence>
<dbReference type="EC" id="3.6.1.7" evidence="2 5"/>
<comment type="catalytic activity">
    <reaction evidence="4 5">
        <text>an acyl phosphate + H2O = a carboxylate + phosphate + H(+)</text>
        <dbReference type="Rhea" id="RHEA:14965"/>
        <dbReference type="ChEBI" id="CHEBI:15377"/>
        <dbReference type="ChEBI" id="CHEBI:15378"/>
        <dbReference type="ChEBI" id="CHEBI:29067"/>
        <dbReference type="ChEBI" id="CHEBI:43474"/>
        <dbReference type="ChEBI" id="CHEBI:59918"/>
        <dbReference type="EC" id="3.6.1.7"/>
    </reaction>
</comment>
<reference evidence="8 9" key="1">
    <citation type="submission" date="2019-07" db="EMBL/GenBank/DDBJ databases">
        <title>Whole genome shotgun sequence of Aeromicrobium flavum NBRC 107625.</title>
        <authorList>
            <person name="Hosoyama A."/>
            <person name="Uohara A."/>
            <person name="Ohji S."/>
            <person name="Ichikawa N."/>
        </authorList>
    </citation>
    <scope>NUCLEOTIDE SEQUENCE [LARGE SCALE GENOMIC DNA]</scope>
    <source>
        <strain evidence="8 9">NBRC 107625</strain>
    </source>
</reference>
<proteinExistence type="inferred from homology"/>
<dbReference type="Gene3D" id="3.30.70.100">
    <property type="match status" value="1"/>
</dbReference>
<evidence type="ECO:0000313" key="8">
    <source>
        <dbReference type="EMBL" id="GEO89670.1"/>
    </source>
</evidence>
<evidence type="ECO:0000256" key="5">
    <source>
        <dbReference type="PROSITE-ProRule" id="PRU00520"/>
    </source>
</evidence>
<name>A0A512HW74_9ACTN</name>
<dbReference type="AlphaFoldDB" id="A0A512HW74"/>
<evidence type="ECO:0000256" key="3">
    <source>
        <dbReference type="ARBA" id="ARBA00015991"/>
    </source>
</evidence>
<dbReference type="PROSITE" id="PS51160">
    <property type="entry name" value="ACYLPHOSPHATASE_3"/>
    <property type="match status" value="1"/>
</dbReference>